<gene>
    <name evidence="1" type="ORF">A8V01_02615</name>
</gene>
<dbReference type="EMBL" id="LYMM01000002">
    <property type="protein sequence ID" value="PNU06455.1"/>
    <property type="molecule type" value="Genomic_DNA"/>
</dbReference>
<proteinExistence type="predicted"/>
<dbReference type="Proteomes" id="UP000236327">
    <property type="component" value="Unassembled WGS sequence"/>
</dbReference>
<name>A0A2K2G5Y7_9SPHN</name>
<organism evidence="1 2">
    <name type="scientific">Novosphingobium guangzhouense</name>
    <dbReference type="NCBI Taxonomy" id="1850347"/>
    <lineage>
        <taxon>Bacteria</taxon>
        <taxon>Pseudomonadati</taxon>
        <taxon>Pseudomonadota</taxon>
        <taxon>Alphaproteobacteria</taxon>
        <taxon>Sphingomonadales</taxon>
        <taxon>Sphingomonadaceae</taxon>
        <taxon>Novosphingobium</taxon>
    </lineage>
</organism>
<dbReference type="PROSITE" id="PS51257">
    <property type="entry name" value="PROKAR_LIPOPROTEIN"/>
    <property type="match status" value="1"/>
</dbReference>
<dbReference type="AlphaFoldDB" id="A0A2K2G5Y7"/>
<reference evidence="1 2" key="1">
    <citation type="submission" date="2016-05" db="EMBL/GenBank/DDBJ databases">
        <title>Complete genome sequence of Novosphingobium guangzhouense SA925(T).</title>
        <authorList>
            <person name="Sha S."/>
        </authorList>
    </citation>
    <scope>NUCLEOTIDE SEQUENCE [LARGE SCALE GENOMIC DNA]</scope>
    <source>
        <strain evidence="1 2">SA925</strain>
    </source>
</reference>
<accession>A0A2K2G5Y7</accession>
<comment type="caution">
    <text evidence="1">The sequence shown here is derived from an EMBL/GenBank/DDBJ whole genome shotgun (WGS) entry which is preliminary data.</text>
</comment>
<protein>
    <submittedName>
        <fullName evidence="1">Uncharacterized protein</fullName>
    </submittedName>
</protein>
<sequence>MTIFHGRAAAEGEALPKFRTYLPHLSLVGCTIGADDWQAEGWTLTLRWLGMVFEWTVACEDATR</sequence>
<keyword evidence="2" id="KW-1185">Reference proteome</keyword>
<evidence type="ECO:0000313" key="1">
    <source>
        <dbReference type="EMBL" id="PNU06455.1"/>
    </source>
</evidence>
<evidence type="ECO:0000313" key="2">
    <source>
        <dbReference type="Proteomes" id="UP000236327"/>
    </source>
</evidence>